<dbReference type="Proteomes" id="UP000187417">
    <property type="component" value="Unassembled WGS sequence"/>
</dbReference>
<dbReference type="InterPro" id="IPR013783">
    <property type="entry name" value="Ig-like_fold"/>
</dbReference>
<dbReference type="CDD" id="cd14948">
    <property type="entry name" value="BACON"/>
    <property type="match status" value="1"/>
</dbReference>
<accession>A0A1Q6F2B4</accession>
<dbReference type="InterPro" id="IPR026906">
    <property type="entry name" value="LRR_5"/>
</dbReference>
<organism evidence="2 3">
    <name type="scientific">Alistipes putredinis</name>
    <dbReference type="NCBI Taxonomy" id="28117"/>
    <lineage>
        <taxon>Bacteria</taxon>
        <taxon>Pseudomonadati</taxon>
        <taxon>Bacteroidota</taxon>
        <taxon>Bacteroidia</taxon>
        <taxon>Bacteroidales</taxon>
        <taxon>Rikenellaceae</taxon>
        <taxon>Alistipes</taxon>
    </lineage>
</organism>
<gene>
    <name evidence="2" type="ORF">BHV66_10300</name>
</gene>
<dbReference type="PANTHER" id="PTHR45661">
    <property type="entry name" value="SURFACE ANTIGEN"/>
    <property type="match status" value="1"/>
</dbReference>
<dbReference type="Gene3D" id="3.40.50.12480">
    <property type="match status" value="1"/>
</dbReference>
<dbReference type="SUPFAM" id="SSF52058">
    <property type="entry name" value="L domain-like"/>
    <property type="match status" value="1"/>
</dbReference>
<evidence type="ECO:0000259" key="1">
    <source>
        <dbReference type="Pfam" id="PF13004"/>
    </source>
</evidence>
<feature type="domain" description="BACON" evidence="1">
    <location>
        <begin position="47"/>
        <end position="105"/>
    </location>
</feature>
<dbReference type="InterPro" id="IPR053139">
    <property type="entry name" value="Surface_bspA-like"/>
</dbReference>
<dbReference type="PANTHER" id="PTHR45661:SF3">
    <property type="entry name" value="IG-LIKE DOMAIN-CONTAINING PROTEIN"/>
    <property type="match status" value="1"/>
</dbReference>
<protein>
    <recommendedName>
        <fullName evidence="1">BACON domain-containing protein</fullName>
    </recommendedName>
</protein>
<dbReference type="Gene3D" id="2.60.40.10">
    <property type="entry name" value="Immunoglobulins"/>
    <property type="match status" value="1"/>
</dbReference>
<comment type="caution">
    <text evidence="2">The sequence shown here is derived from an EMBL/GenBank/DDBJ whole genome shotgun (WGS) entry which is preliminary data.</text>
</comment>
<dbReference type="InterPro" id="IPR032675">
    <property type="entry name" value="LRR_dom_sf"/>
</dbReference>
<name>A0A1Q6F2B4_9BACT</name>
<dbReference type="Pfam" id="PF13004">
    <property type="entry name" value="BACON"/>
    <property type="match status" value="1"/>
</dbReference>
<evidence type="ECO:0000313" key="3">
    <source>
        <dbReference type="Proteomes" id="UP000187417"/>
    </source>
</evidence>
<reference evidence="2 3" key="1">
    <citation type="journal article" date="2016" name="Nat. Biotechnol.">
        <title>Measurement of bacterial replication rates in microbial communities.</title>
        <authorList>
            <person name="Brown C.T."/>
            <person name="Olm M.R."/>
            <person name="Thomas B.C."/>
            <person name="Banfield J.F."/>
        </authorList>
    </citation>
    <scope>NUCLEOTIDE SEQUENCE [LARGE SCALE GENOMIC DNA]</scope>
    <source>
        <strain evidence="2">CAG:67_53_122</strain>
    </source>
</reference>
<dbReference type="Pfam" id="PF13306">
    <property type="entry name" value="LRR_5"/>
    <property type="match status" value="1"/>
</dbReference>
<dbReference type="Gene3D" id="3.80.10.10">
    <property type="entry name" value="Ribonuclease Inhibitor"/>
    <property type="match status" value="1"/>
</dbReference>
<dbReference type="InterPro" id="IPR024361">
    <property type="entry name" value="BACON"/>
</dbReference>
<dbReference type="EMBL" id="MNQH01000046">
    <property type="protein sequence ID" value="OKY93074.1"/>
    <property type="molecule type" value="Genomic_DNA"/>
</dbReference>
<dbReference type="STRING" id="28117.BHV66_10300"/>
<dbReference type="AlphaFoldDB" id="A0A1Q6F2B4"/>
<evidence type="ECO:0000313" key="2">
    <source>
        <dbReference type="EMBL" id="OKY93074.1"/>
    </source>
</evidence>
<proteinExistence type="predicted"/>
<sequence length="390" mass="43687">MMICGCSKNENENPAPPEEDIFSVDITSLEFSGRGGTQYISFESTQDWTLSGGASWCEPSQKSGSGTDRYFSVDFSATSNTTTDNRSTAFTLKSGEQSVEIQITQGFVPTVIVSEAGTLQQILTEQNLLETTELKINGKPDETDFKFLKSVLTLNYLDISDVNLEELPERAFANSLISHVILPRSLKVIGNEMFYMAETRTVQMFDEVVAIGDKAFYMSEIHSDFHFSSKLQTIGKEAFYHCSGLYSLKFPASLETIGKSAFANLTYSVTSYPSLDYIFFEKGSKLKTVGDEAFYRALDRDGIIYMQHCTQVETLECNTFKEDIASAFYFGTKTPPQGGFPFAKGDCVNAWTVKIYVPKLYVGAYQKLWDRDWDVQGSFMALEDNMPEDK</sequence>